<dbReference type="Proteomes" id="UP000195897">
    <property type="component" value="Unassembled WGS sequence"/>
</dbReference>
<accession>A0A1Y4LCQ8</accession>
<feature type="transmembrane region" description="Helical" evidence="1">
    <location>
        <begin position="12"/>
        <end position="34"/>
    </location>
</feature>
<proteinExistence type="predicted"/>
<keyword evidence="1" id="KW-0472">Membrane</keyword>
<dbReference type="AlphaFoldDB" id="A0A1Y4LCQ8"/>
<protein>
    <recommendedName>
        <fullName evidence="4">Prepilin-type cleavage/methylation domain-containing protein</fullName>
    </recommendedName>
</protein>
<evidence type="ECO:0008006" key="4">
    <source>
        <dbReference type="Google" id="ProtNLM"/>
    </source>
</evidence>
<reference evidence="3" key="1">
    <citation type="submission" date="2017-04" db="EMBL/GenBank/DDBJ databases">
        <title>Function of individual gut microbiota members based on whole genome sequencing of pure cultures obtained from chicken caecum.</title>
        <authorList>
            <person name="Medvecky M."/>
            <person name="Cejkova D."/>
            <person name="Polansky O."/>
            <person name="Karasova D."/>
            <person name="Kubasova T."/>
            <person name="Cizek A."/>
            <person name="Rychlik I."/>
        </authorList>
    </citation>
    <scope>NUCLEOTIDE SEQUENCE [LARGE SCALE GENOMIC DNA]</scope>
    <source>
        <strain evidence="3">An180</strain>
    </source>
</reference>
<organism evidence="2 3">
    <name type="scientific">Butyricicoccus pullicaecorum</name>
    <dbReference type="NCBI Taxonomy" id="501571"/>
    <lineage>
        <taxon>Bacteria</taxon>
        <taxon>Bacillati</taxon>
        <taxon>Bacillota</taxon>
        <taxon>Clostridia</taxon>
        <taxon>Eubacteriales</taxon>
        <taxon>Butyricicoccaceae</taxon>
        <taxon>Butyricicoccus</taxon>
    </lineage>
</organism>
<keyword evidence="1" id="KW-1133">Transmembrane helix</keyword>
<comment type="caution">
    <text evidence="2">The sequence shown here is derived from an EMBL/GenBank/DDBJ whole genome shotgun (WGS) entry which is preliminary data.</text>
</comment>
<evidence type="ECO:0000313" key="3">
    <source>
        <dbReference type="Proteomes" id="UP000195897"/>
    </source>
</evidence>
<evidence type="ECO:0000256" key="1">
    <source>
        <dbReference type="SAM" id="Phobius"/>
    </source>
</evidence>
<keyword evidence="1" id="KW-0812">Transmembrane</keyword>
<gene>
    <name evidence="2" type="ORF">B5F17_00995</name>
</gene>
<sequence length="140" mass="15113">MTVRSSRSGLLVIELVIAVGVFALCAAICVGLFVQADRVSRDSAALGQAVTVSQNTAERYKTVQGDLERLAQDLDGTCTEDGALVLWFDSDWQPVQAEGEYQMTITQQPAEGYRKADLSVQQTGSDETLFALQLAAEVQP</sequence>
<dbReference type="EMBL" id="NFKK01000001">
    <property type="protein sequence ID" value="OUP54508.1"/>
    <property type="molecule type" value="Genomic_DNA"/>
</dbReference>
<evidence type="ECO:0000313" key="2">
    <source>
        <dbReference type="EMBL" id="OUP54508.1"/>
    </source>
</evidence>
<name>A0A1Y4LCQ8_9FIRM</name>